<dbReference type="Pfam" id="PF08622">
    <property type="entry name" value="Svf1"/>
    <property type="match status" value="1"/>
</dbReference>
<evidence type="ECO:0000313" key="6">
    <source>
        <dbReference type="EMBL" id="KAF2103530.1"/>
    </source>
</evidence>
<dbReference type="GO" id="GO:0006979">
    <property type="term" value="P:response to oxidative stress"/>
    <property type="evidence" value="ECO:0007669"/>
    <property type="project" value="InterPro"/>
</dbReference>
<reference evidence="6" key="1">
    <citation type="journal article" date="2020" name="Stud. Mycol.">
        <title>101 Dothideomycetes genomes: a test case for predicting lifestyles and emergence of pathogens.</title>
        <authorList>
            <person name="Haridas S."/>
            <person name="Albert R."/>
            <person name="Binder M."/>
            <person name="Bloem J."/>
            <person name="Labutti K."/>
            <person name="Salamov A."/>
            <person name="Andreopoulos B."/>
            <person name="Baker S."/>
            <person name="Barry K."/>
            <person name="Bills G."/>
            <person name="Bluhm B."/>
            <person name="Cannon C."/>
            <person name="Castanera R."/>
            <person name="Culley D."/>
            <person name="Daum C."/>
            <person name="Ezra D."/>
            <person name="Gonzalez J."/>
            <person name="Henrissat B."/>
            <person name="Kuo A."/>
            <person name="Liang C."/>
            <person name="Lipzen A."/>
            <person name="Lutzoni F."/>
            <person name="Magnuson J."/>
            <person name="Mondo S."/>
            <person name="Nolan M."/>
            <person name="Ohm R."/>
            <person name="Pangilinan J."/>
            <person name="Park H.-J."/>
            <person name="Ramirez L."/>
            <person name="Alfaro M."/>
            <person name="Sun H."/>
            <person name="Tritt A."/>
            <person name="Yoshinaga Y."/>
            <person name="Zwiers L.-H."/>
            <person name="Turgeon B."/>
            <person name="Goodwin S."/>
            <person name="Spatafora J."/>
            <person name="Crous P."/>
            <person name="Grigoriev I."/>
        </authorList>
    </citation>
    <scope>NUCLEOTIDE SEQUENCE</scope>
    <source>
        <strain evidence="6">CBS 133067</strain>
    </source>
</reference>
<proteinExistence type="inferred from homology"/>
<dbReference type="InterPro" id="IPR051385">
    <property type="entry name" value="Ceramide-binding_SVF1"/>
</dbReference>
<dbReference type="OrthoDB" id="2590239at2759"/>
<feature type="domain" description="Svf1-like C-terminal" evidence="5">
    <location>
        <begin position="216"/>
        <end position="377"/>
    </location>
</feature>
<evidence type="ECO:0000259" key="4">
    <source>
        <dbReference type="Pfam" id="PF08622"/>
    </source>
</evidence>
<dbReference type="PANTHER" id="PTHR47107:SF1">
    <property type="entry name" value="CERAMIDE-BINDING PROTEIN SVF1-RELATED"/>
    <property type="match status" value="1"/>
</dbReference>
<gene>
    <name evidence="6" type="ORF">NA57DRAFT_64026</name>
</gene>
<dbReference type="InterPro" id="IPR023374">
    <property type="entry name" value="AttH-like_dom_sf"/>
</dbReference>
<dbReference type="GO" id="GO:0005737">
    <property type="term" value="C:cytoplasm"/>
    <property type="evidence" value="ECO:0007669"/>
    <property type="project" value="UniProtKB-SubCell"/>
</dbReference>
<sequence>MFQWAQQTLANVAGTQEPHYGPEAIQSVEAQAKDTPYTELTKDDLKWRQLNYTNVETQTFYVFTNDGKIAMAQVIYSNVMSLNVTVQFCSKVFYQDGKTPNLFSSNPLHNHTASEDKFSFLADKCSVELSEDGSAYHIQSSTSDKCLVDVTFTRTTPGFKVGKDGTSYFGTDHANPWGHMYHGFWPACTVTGRYRTEGGDLDMSGKGVYIHAIQGMKPHHAAARWNFANFKSPSYNAIMMEFTTPASYGTTVVNVGGITTQDTILFAGAPQKAEHTETSQDAENEWPAPTAGRYTWHGTTKDGKEVTAELAAPLGDRLDRIDVMAEVPKFVKQIVAGAAGTKPYIYQYGLKTKLKIKIGDEEKEEDGQLFTEATFIS</sequence>
<evidence type="ECO:0000259" key="5">
    <source>
        <dbReference type="Pfam" id="PF17187"/>
    </source>
</evidence>
<keyword evidence="3" id="KW-0963">Cytoplasm</keyword>
<dbReference type="Pfam" id="PF17187">
    <property type="entry name" value="Svf1_C"/>
    <property type="match status" value="1"/>
</dbReference>
<evidence type="ECO:0000313" key="7">
    <source>
        <dbReference type="Proteomes" id="UP000799772"/>
    </source>
</evidence>
<comment type="caution">
    <text evidence="6">The sequence shown here is derived from an EMBL/GenBank/DDBJ whole genome shotgun (WGS) entry which is preliminary data.</text>
</comment>
<name>A0A9P4IQK4_9PEZI</name>
<dbReference type="PANTHER" id="PTHR47107">
    <property type="entry name" value="SVF1-LIKE PROTEIN YDR222W-RELATED"/>
    <property type="match status" value="1"/>
</dbReference>
<keyword evidence="7" id="KW-1185">Reference proteome</keyword>
<evidence type="ECO:0000256" key="1">
    <source>
        <dbReference type="ARBA" id="ARBA00004496"/>
    </source>
</evidence>
<dbReference type="EMBL" id="ML978122">
    <property type="protein sequence ID" value="KAF2103530.1"/>
    <property type="molecule type" value="Genomic_DNA"/>
</dbReference>
<dbReference type="InterPro" id="IPR013931">
    <property type="entry name" value="Svf1-like_N"/>
</dbReference>
<organism evidence="6 7">
    <name type="scientific">Rhizodiscina lignyota</name>
    <dbReference type="NCBI Taxonomy" id="1504668"/>
    <lineage>
        <taxon>Eukaryota</taxon>
        <taxon>Fungi</taxon>
        <taxon>Dikarya</taxon>
        <taxon>Ascomycota</taxon>
        <taxon>Pezizomycotina</taxon>
        <taxon>Dothideomycetes</taxon>
        <taxon>Pleosporomycetidae</taxon>
        <taxon>Aulographales</taxon>
        <taxon>Rhizodiscinaceae</taxon>
        <taxon>Rhizodiscina</taxon>
    </lineage>
</organism>
<comment type="similarity">
    <text evidence="2">Belongs to the SVF1 family.</text>
</comment>
<comment type="subcellular location">
    <subcellularLocation>
        <location evidence="1">Cytoplasm</location>
    </subcellularLocation>
</comment>
<evidence type="ECO:0000256" key="3">
    <source>
        <dbReference type="ARBA" id="ARBA00022490"/>
    </source>
</evidence>
<accession>A0A9P4IQK4</accession>
<dbReference type="Gene3D" id="2.40.370.10">
    <property type="entry name" value="AttH-like domain"/>
    <property type="match status" value="1"/>
</dbReference>
<dbReference type="Proteomes" id="UP000799772">
    <property type="component" value="Unassembled WGS sequence"/>
</dbReference>
<dbReference type="SUPFAM" id="SSF159245">
    <property type="entry name" value="AttH-like"/>
    <property type="match status" value="1"/>
</dbReference>
<dbReference type="InterPro" id="IPR033394">
    <property type="entry name" value="Svf1-like_C"/>
</dbReference>
<evidence type="ECO:0000256" key="2">
    <source>
        <dbReference type="ARBA" id="ARBA00009069"/>
    </source>
</evidence>
<protein>
    <submittedName>
        <fullName evidence="6">Survival factor 1</fullName>
    </submittedName>
</protein>
<feature type="domain" description="Svf1-like N-terminal" evidence="4">
    <location>
        <begin position="55"/>
        <end position="214"/>
    </location>
</feature>
<dbReference type="AlphaFoldDB" id="A0A9P4IQK4"/>